<evidence type="ECO:0000313" key="3">
    <source>
        <dbReference type="Proteomes" id="UP001634007"/>
    </source>
</evidence>
<name>A0ABD3KFI2_EUCGL</name>
<feature type="region of interest" description="Disordered" evidence="1">
    <location>
        <begin position="1"/>
        <end position="65"/>
    </location>
</feature>
<feature type="compositionally biased region" description="Low complexity" evidence="1">
    <location>
        <begin position="1"/>
        <end position="16"/>
    </location>
</feature>
<feature type="region of interest" description="Disordered" evidence="1">
    <location>
        <begin position="109"/>
        <end position="130"/>
    </location>
</feature>
<dbReference type="EMBL" id="JBJKBG010000006">
    <property type="protein sequence ID" value="KAL3737069.1"/>
    <property type="molecule type" value="Genomic_DNA"/>
</dbReference>
<evidence type="ECO:0000256" key="1">
    <source>
        <dbReference type="SAM" id="MobiDB-lite"/>
    </source>
</evidence>
<protein>
    <submittedName>
        <fullName evidence="2">Uncharacterized protein</fullName>
    </submittedName>
</protein>
<dbReference type="Pfam" id="PF05097">
    <property type="entry name" value="DUF688"/>
    <property type="match status" value="1"/>
</dbReference>
<dbReference type="Proteomes" id="UP001634007">
    <property type="component" value="Unassembled WGS sequence"/>
</dbReference>
<organism evidence="2 3">
    <name type="scientific">Eucalyptus globulus</name>
    <name type="common">Tasmanian blue gum</name>
    <dbReference type="NCBI Taxonomy" id="34317"/>
    <lineage>
        <taxon>Eukaryota</taxon>
        <taxon>Viridiplantae</taxon>
        <taxon>Streptophyta</taxon>
        <taxon>Embryophyta</taxon>
        <taxon>Tracheophyta</taxon>
        <taxon>Spermatophyta</taxon>
        <taxon>Magnoliopsida</taxon>
        <taxon>eudicotyledons</taxon>
        <taxon>Gunneridae</taxon>
        <taxon>Pentapetalae</taxon>
        <taxon>rosids</taxon>
        <taxon>malvids</taxon>
        <taxon>Myrtales</taxon>
        <taxon>Myrtaceae</taxon>
        <taxon>Myrtoideae</taxon>
        <taxon>Eucalypteae</taxon>
        <taxon>Eucalyptus</taxon>
    </lineage>
</organism>
<proteinExistence type="predicted"/>
<evidence type="ECO:0000313" key="2">
    <source>
        <dbReference type="EMBL" id="KAL3737069.1"/>
    </source>
</evidence>
<feature type="compositionally biased region" description="Low complexity" evidence="1">
    <location>
        <begin position="23"/>
        <end position="52"/>
    </location>
</feature>
<sequence length="208" mass="22318">MNKMDSSPSLLTLRCSSSRRTRSLSPSPSSLSSRSSSSSSSSSPFLGPSASPELRHGSVSPFQPPAPVASSGVPFSWEKIPGIPKNHLSWMMARSPSTSLLLPLPPAAAATASPSSKKHRLSRTTSATRNSKRDPFVSAFVKCSKDDTREMTQNRWAVAKVSRRISDGLGFVNFGSCKQTCAVSDSVIYIARSNRTSSNLFRPRIGQA</sequence>
<dbReference type="AlphaFoldDB" id="A0ABD3KFI2"/>
<gene>
    <name evidence="2" type="ORF">ACJRO7_025918</name>
</gene>
<dbReference type="PANTHER" id="PTHR33696:SF1">
    <property type="entry name" value="T22J18.15"/>
    <property type="match status" value="1"/>
</dbReference>
<comment type="caution">
    <text evidence="2">The sequence shown here is derived from an EMBL/GenBank/DDBJ whole genome shotgun (WGS) entry which is preliminary data.</text>
</comment>
<dbReference type="InterPro" id="IPR007789">
    <property type="entry name" value="DUF688"/>
</dbReference>
<accession>A0ABD3KFI2</accession>
<keyword evidence="3" id="KW-1185">Reference proteome</keyword>
<dbReference type="PANTHER" id="PTHR33696">
    <property type="entry name" value="T22J18.15-RELATED"/>
    <property type="match status" value="1"/>
</dbReference>
<reference evidence="2 3" key="1">
    <citation type="submission" date="2024-11" db="EMBL/GenBank/DDBJ databases">
        <title>Chromosome-level genome assembly of Eucalyptus globulus Labill. provides insights into its genome evolution.</title>
        <authorList>
            <person name="Li X."/>
        </authorList>
    </citation>
    <scope>NUCLEOTIDE SEQUENCE [LARGE SCALE GENOMIC DNA]</scope>
    <source>
        <strain evidence="2">CL2024</strain>
        <tissue evidence="2">Fresh tender leaves</tissue>
    </source>
</reference>